<dbReference type="GO" id="GO:0008270">
    <property type="term" value="F:zinc ion binding"/>
    <property type="evidence" value="ECO:0007669"/>
    <property type="project" value="InterPro"/>
</dbReference>
<dbReference type="PROSITE" id="PS00903">
    <property type="entry name" value="CYT_DCMP_DEAMINASES_1"/>
    <property type="match status" value="1"/>
</dbReference>
<proteinExistence type="predicted"/>
<evidence type="ECO:0000313" key="7">
    <source>
        <dbReference type="Proteomes" id="UP000199519"/>
    </source>
</evidence>
<evidence type="ECO:0000313" key="4">
    <source>
        <dbReference type="EMBL" id="SDG25782.1"/>
    </source>
</evidence>
<dbReference type="Pfam" id="PF14421">
    <property type="entry name" value="LmjF365940-deam"/>
    <property type="match status" value="1"/>
</dbReference>
<evidence type="ECO:0000313" key="6">
    <source>
        <dbReference type="Proteomes" id="UP000198612"/>
    </source>
</evidence>
<dbReference type="InterPro" id="IPR016193">
    <property type="entry name" value="Cytidine_deaminase-like"/>
</dbReference>
<dbReference type="RefSeq" id="WP_176760105.1">
    <property type="nucleotide sequence ID" value="NZ_FNBJ01000072.1"/>
</dbReference>
<dbReference type="PROSITE" id="PS51747">
    <property type="entry name" value="CYT_DCMP_DEAMINASES_2"/>
    <property type="match status" value="1"/>
</dbReference>
<dbReference type="CDD" id="cd01283">
    <property type="entry name" value="cytidine_deaminase"/>
    <property type="match status" value="1"/>
</dbReference>
<dbReference type="InterPro" id="IPR002125">
    <property type="entry name" value="CMP_dCMP_dom"/>
</dbReference>
<dbReference type="InterPro" id="IPR029024">
    <property type="entry name" value="TerB-like"/>
</dbReference>
<gene>
    <name evidence="4" type="ORF">SAMN04488598_1723</name>
    <name evidence="5" type="ORF">SAMN04515652_1533</name>
</gene>
<dbReference type="Gene3D" id="3.40.140.10">
    <property type="entry name" value="Cytidine Deaminase, domain 2"/>
    <property type="match status" value="1"/>
</dbReference>
<keyword evidence="2" id="KW-0862">Zinc</keyword>
<dbReference type="Gene3D" id="1.10.3680.10">
    <property type="entry name" value="TerB-like"/>
    <property type="match status" value="1"/>
</dbReference>
<evidence type="ECO:0000259" key="3">
    <source>
        <dbReference type="PROSITE" id="PS51747"/>
    </source>
</evidence>
<keyword evidence="1" id="KW-0479">Metal-binding</keyword>
<dbReference type="InterPro" id="IPR032723">
    <property type="entry name" value="Deaminase_LmjF365940"/>
</dbReference>
<protein>
    <submittedName>
        <fullName evidence="5">Cytidine deaminase</fullName>
    </submittedName>
</protein>
<dbReference type="AlphaFoldDB" id="A0A1I0D2D3"/>
<dbReference type="EMBL" id="FNBJ01000072">
    <property type="protein sequence ID" value="SDG25782.1"/>
    <property type="molecule type" value="Genomic_DNA"/>
</dbReference>
<accession>A0A1I0D2D3</accession>
<reference evidence="6 7" key="1">
    <citation type="submission" date="2016-10" db="EMBL/GenBank/DDBJ databases">
        <authorList>
            <person name="Varghese N."/>
            <person name="Submissions S."/>
        </authorList>
    </citation>
    <scope>NUCLEOTIDE SEQUENCE [LARGE SCALE GENOMIC DNA]</scope>
    <source>
        <strain evidence="4 7">WG2</strain>
        <strain evidence="5 6">WG5</strain>
    </source>
</reference>
<sequence>MNKLKKLSLDERALIVKYLYKMAKIDYKIVEEEKKLINEIKNELDVEIKETDLNWTIEDNNLLKQITKKSERINAEIYELINKVMEADHIEHHNEKREIIKFMSNTLGAKSHIEAKIVPLLILDESLTKMLNETADLCEKKASNWQKKKATKQKKVAASLSWEENGGKRFVTAVNYELSTPGGSRCAEQNAIGMAIANNPKLQFKDVRDIVVYGSGGLSNPLYPCGVCQENLRKLNINNQIKVYTYPNDYDHKNGELPTTVYEMSLKDILSR</sequence>
<evidence type="ECO:0000256" key="2">
    <source>
        <dbReference type="ARBA" id="ARBA00022833"/>
    </source>
</evidence>
<dbReference type="InterPro" id="IPR016192">
    <property type="entry name" value="APOBEC/CMP_deaminase_Zn-bd"/>
</dbReference>
<keyword evidence="7" id="KW-1185">Reference proteome</keyword>
<dbReference type="EMBL" id="FOHG01000053">
    <property type="protein sequence ID" value="SET25920.1"/>
    <property type="molecule type" value="Genomic_DNA"/>
</dbReference>
<feature type="domain" description="CMP/dCMP-type deaminase" evidence="3">
    <location>
        <begin position="130"/>
        <end position="257"/>
    </location>
</feature>
<organism evidence="5 6">
    <name type="scientific">Halanaerobium congolense</name>
    <dbReference type="NCBI Taxonomy" id="54121"/>
    <lineage>
        <taxon>Bacteria</taxon>
        <taxon>Bacillati</taxon>
        <taxon>Bacillota</taxon>
        <taxon>Clostridia</taxon>
        <taxon>Halanaerobiales</taxon>
        <taxon>Halanaerobiaceae</taxon>
        <taxon>Halanaerobium</taxon>
    </lineage>
</organism>
<dbReference type="Proteomes" id="UP000198612">
    <property type="component" value="Unassembled WGS sequence"/>
</dbReference>
<dbReference type="SUPFAM" id="SSF158682">
    <property type="entry name" value="TerB-like"/>
    <property type="match status" value="1"/>
</dbReference>
<name>A0A1I0D2D3_9FIRM</name>
<dbReference type="GO" id="GO:0016787">
    <property type="term" value="F:hydrolase activity"/>
    <property type="evidence" value="ECO:0007669"/>
    <property type="project" value="InterPro"/>
</dbReference>
<evidence type="ECO:0000256" key="1">
    <source>
        <dbReference type="ARBA" id="ARBA00022723"/>
    </source>
</evidence>
<dbReference type="Proteomes" id="UP000199519">
    <property type="component" value="Unassembled WGS sequence"/>
</dbReference>
<dbReference type="SUPFAM" id="SSF53927">
    <property type="entry name" value="Cytidine deaminase-like"/>
    <property type="match status" value="1"/>
</dbReference>
<evidence type="ECO:0000313" key="5">
    <source>
        <dbReference type="EMBL" id="SET25920.1"/>
    </source>
</evidence>